<accession>M6W5V0</accession>
<name>M6W5V0_9LEPT</name>
<evidence type="ECO:0000313" key="3">
    <source>
        <dbReference type="Proteomes" id="UP000012149"/>
    </source>
</evidence>
<gene>
    <name evidence="2" type="ORF">LEP1GSC161_1398</name>
</gene>
<keyword evidence="1" id="KW-0472">Membrane</keyword>
<keyword evidence="1" id="KW-1133">Transmembrane helix</keyword>
<proteinExistence type="predicted"/>
<sequence>MFQAFENFIRAPLSNGQLLYHATWFTTLGFEIVYLSTFYFTEFFFRKFIIRYLSFAGKYHAVGMGTLIYGMVHFEKPRGDSQFFFRRFDNGRIEHTNAFDSRRTLRVYRARSGHGIFCGALCLGKVVLILIEE</sequence>
<dbReference type="EMBL" id="AKWE02000129">
    <property type="protein sequence ID" value="EMO57138.1"/>
    <property type="molecule type" value="Genomic_DNA"/>
</dbReference>
<dbReference type="Proteomes" id="UP000012149">
    <property type="component" value="Unassembled WGS sequence"/>
</dbReference>
<evidence type="ECO:0000313" key="2">
    <source>
        <dbReference type="EMBL" id="EMO57138.1"/>
    </source>
</evidence>
<dbReference type="AlphaFoldDB" id="M6W5V0"/>
<organism evidence="2 3">
    <name type="scientific">Leptospira santarosai str. CBC1416</name>
    <dbReference type="NCBI Taxonomy" id="1193059"/>
    <lineage>
        <taxon>Bacteria</taxon>
        <taxon>Pseudomonadati</taxon>
        <taxon>Spirochaetota</taxon>
        <taxon>Spirochaetia</taxon>
        <taxon>Leptospirales</taxon>
        <taxon>Leptospiraceae</taxon>
        <taxon>Leptospira</taxon>
    </lineage>
</organism>
<protein>
    <submittedName>
        <fullName evidence="2">Uncharacterized protein</fullName>
    </submittedName>
</protein>
<evidence type="ECO:0000256" key="1">
    <source>
        <dbReference type="SAM" id="Phobius"/>
    </source>
</evidence>
<feature type="transmembrane region" description="Helical" evidence="1">
    <location>
        <begin position="112"/>
        <end position="131"/>
    </location>
</feature>
<reference evidence="2 3" key="1">
    <citation type="submission" date="2013-01" db="EMBL/GenBank/DDBJ databases">
        <authorList>
            <person name="Harkins D.M."/>
            <person name="Durkin A.S."/>
            <person name="Brinkac L.M."/>
            <person name="Haft D.H."/>
            <person name="Selengut J.D."/>
            <person name="Sanka R."/>
            <person name="DePew J."/>
            <person name="Purushe J."/>
            <person name="Matthias M.A."/>
            <person name="Vinetz J.M."/>
            <person name="Sutton G.G."/>
            <person name="Nierman W.C."/>
            <person name="Fouts D.E."/>
        </authorList>
    </citation>
    <scope>NUCLEOTIDE SEQUENCE [LARGE SCALE GENOMIC DNA]</scope>
    <source>
        <strain evidence="2 3">CBC1416</strain>
    </source>
</reference>
<feature type="transmembrane region" description="Helical" evidence="1">
    <location>
        <begin position="22"/>
        <end position="45"/>
    </location>
</feature>
<comment type="caution">
    <text evidence="2">The sequence shown here is derived from an EMBL/GenBank/DDBJ whole genome shotgun (WGS) entry which is preliminary data.</text>
</comment>
<keyword evidence="1" id="KW-0812">Transmembrane</keyword>